<protein>
    <submittedName>
        <fullName evidence="4">Glutamine--fructose-6-phosphate transaminase</fullName>
    </submittedName>
</protein>
<dbReference type="InterPro" id="IPR035466">
    <property type="entry name" value="GlmS/AgaS_SIS"/>
</dbReference>
<feature type="region of interest" description="Disordered" evidence="2">
    <location>
        <begin position="1"/>
        <end position="31"/>
    </location>
</feature>
<dbReference type="EMBL" id="VFOW01000001">
    <property type="protein sequence ID" value="TQL78890.1"/>
    <property type="molecule type" value="Genomic_DNA"/>
</dbReference>
<dbReference type="PANTHER" id="PTHR10937:SF8">
    <property type="entry name" value="AMINOTRANSFERASE-RELATED"/>
    <property type="match status" value="1"/>
</dbReference>
<dbReference type="CDD" id="cd05008">
    <property type="entry name" value="SIS_GlmS_GlmD_1"/>
    <property type="match status" value="1"/>
</dbReference>
<dbReference type="InParanoid" id="A0A543B2D2"/>
<evidence type="ECO:0000256" key="1">
    <source>
        <dbReference type="ARBA" id="ARBA00022737"/>
    </source>
</evidence>
<accession>A0A543B2D2</accession>
<feature type="domain" description="SIS" evidence="3">
    <location>
        <begin position="222"/>
        <end position="359"/>
    </location>
</feature>
<dbReference type="InterPro" id="IPR001347">
    <property type="entry name" value="SIS_dom"/>
</dbReference>
<keyword evidence="1" id="KW-0677">Repeat</keyword>
<evidence type="ECO:0000256" key="2">
    <source>
        <dbReference type="SAM" id="MobiDB-lite"/>
    </source>
</evidence>
<dbReference type="InterPro" id="IPR035490">
    <property type="entry name" value="GlmS/FrlB_SIS"/>
</dbReference>
<proteinExistence type="predicted"/>
<sequence>MSENQAAASAAKSPDGVLAEQPHGSGMTADINDQPEVFARLADGQGAAIAAVAAEIAEKRPKYVLFTARGTSDHAALYGAYLTEIRLGIPAAMASPSAITVYGARPDLSDALVIGVSQSGGSPDIAEVLRVAAESGARTLAVTNNPESPLAAQAHRHIDVAAGHERAVAATKTYTAELLALFMLIEGIGTGTGRLADAEAAAVASLPELARTVLEDDTAEQLAPRYRFAERLVTTGRGYAYPTARETALKLMETSYLSALSFSGADLLHGPLAMADPDVPVLAIVGDGPGGEAMREVIGRLGERRADVVSIGPKDVPGAPIRIPSPQVDERLAPMLDILPLQRLALSLALIRGENPDAPRGLRKVTQTL</sequence>
<dbReference type="Gene3D" id="3.40.50.10490">
    <property type="entry name" value="Glucose-6-phosphate isomerase like protein, domain 1"/>
    <property type="match status" value="2"/>
</dbReference>
<dbReference type="SUPFAM" id="SSF53697">
    <property type="entry name" value="SIS domain"/>
    <property type="match status" value="1"/>
</dbReference>
<dbReference type="PROSITE" id="PS51464">
    <property type="entry name" value="SIS"/>
    <property type="match status" value="2"/>
</dbReference>
<organism evidence="4 5">
    <name type="scientific">Stackebrandtia endophytica</name>
    <dbReference type="NCBI Taxonomy" id="1496996"/>
    <lineage>
        <taxon>Bacteria</taxon>
        <taxon>Bacillati</taxon>
        <taxon>Actinomycetota</taxon>
        <taxon>Actinomycetes</taxon>
        <taxon>Glycomycetales</taxon>
        <taxon>Glycomycetaceae</taxon>
        <taxon>Stackebrandtia</taxon>
    </lineage>
</organism>
<feature type="domain" description="SIS" evidence="3">
    <location>
        <begin position="52"/>
        <end position="194"/>
    </location>
</feature>
<gene>
    <name evidence="4" type="ORF">FB566_4487</name>
</gene>
<keyword evidence="5" id="KW-1185">Reference proteome</keyword>
<evidence type="ECO:0000313" key="4">
    <source>
        <dbReference type="EMBL" id="TQL78890.1"/>
    </source>
</evidence>
<dbReference type="PANTHER" id="PTHR10937">
    <property type="entry name" value="GLUCOSAMINE--FRUCTOSE-6-PHOSPHATE AMINOTRANSFERASE, ISOMERIZING"/>
    <property type="match status" value="1"/>
</dbReference>
<dbReference type="Pfam" id="PF01380">
    <property type="entry name" value="SIS"/>
    <property type="match status" value="2"/>
</dbReference>
<name>A0A543B2D2_9ACTN</name>
<dbReference type="AlphaFoldDB" id="A0A543B2D2"/>
<comment type="caution">
    <text evidence="4">The sequence shown here is derived from an EMBL/GenBank/DDBJ whole genome shotgun (WGS) entry which is preliminary data.</text>
</comment>
<dbReference type="InterPro" id="IPR046348">
    <property type="entry name" value="SIS_dom_sf"/>
</dbReference>
<dbReference type="GO" id="GO:1901135">
    <property type="term" value="P:carbohydrate derivative metabolic process"/>
    <property type="evidence" value="ECO:0007669"/>
    <property type="project" value="InterPro"/>
</dbReference>
<evidence type="ECO:0000259" key="3">
    <source>
        <dbReference type="PROSITE" id="PS51464"/>
    </source>
</evidence>
<dbReference type="GO" id="GO:0097367">
    <property type="term" value="F:carbohydrate derivative binding"/>
    <property type="evidence" value="ECO:0007669"/>
    <property type="project" value="InterPro"/>
</dbReference>
<dbReference type="Proteomes" id="UP000317043">
    <property type="component" value="Unassembled WGS sequence"/>
</dbReference>
<dbReference type="CDD" id="cd05009">
    <property type="entry name" value="SIS_GlmS_GlmD_2"/>
    <property type="match status" value="1"/>
</dbReference>
<evidence type="ECO:0000313" key="5">
    <source>
        <dbReference type="Proteomes" id="UP000317043"/>
    </source>
</evidence>
<reference evidence="4 5" key="1">
    <citation type="submission" date="2019-06" db="EMBL/GenBank/DDBJ databases">
        <title>Sequencing the genomes of 1000 actinobacteria strains.</title>
        <authorList>
            <person name="Klenk H.-P."/>
        </authorList>
    </citation>
    <scope>NUCLEOTIDE SEQUENCE [LARGE SCALE GENOMIC DNA]</scope>
    <source>
        <strain evidence="4 5">DSM 45928</strain>
    </source>
</reference>